<evidence type="ECO:0000256" key="3">
    <source>
        <dbReference type="ARBA" id="ARBA00022692"/>
    </source>
</evidence>
<evidence type="ECO:0000256" key="4">
    <source>
        <dbReference type="ARBA" id="ARBA00022989"/>
    </source>
</evidence>
<sequence length="423" mass="45963">MNEKKLTTLQLIGLIVGPILGSGIILLPPIIYDVTGDYAIISWMTIMGINLYFAFLFGQLSIRFPGSSGVTKAVEIAFGKHLKILASLFLIGAVCFGPIAVLITAAQFFPLEHPFATHLMTFIFMVLTYLILLLRVSFIGKIAFLLSSISAILLFAGGATSLVLYPKEKLFSTSFELSSFGFSLLLLFWTIVGWEVIGNYSSEVKNAKKTIPKAIGFSALIITLVCLTVAAAIQWSNIPNLSEASSSTVASILTPMFGSTTGLIIGIIAPGLCLTSVILFIGAAARLIQSLANDNVLPKKLRYVTKHNVPLGGILVLSACHLFIFSFVVMDWINVTQIVAIADVFFISNVLVSMLASIKLFQQKTVNILTGLMVVVLMTFLFFSPPILIAFIALLSLIFIYKQVRLNLVHSNSQGANVKHLFK</sequence>
<evidence type="ECO:0000313" key="7">
    <source>
        <dbReference type="EMBL" id="MEI5908426.1"/>
    </source>
</evidence>
<dbReference type="InterPro" id="IPR002293">
    <property type="entry name" value="AA/rel_permease1"/>
</dbReference>
<dbReference type="EMBL" id="JBBAXC010000013">
    <property type="protein sequence ID" value="MEI5908426.1"/>
    <property type="molecule type" value="Genomic_DNA"/>
</dbReference>
<feature type="transmembrane region" description="Helical" evidence="6">
    <location>
        <begin position="177"/>
        <end position="194"/>
    </location>
</feature>
<name>A0ABU8HGZ6_9BACI</name>
<dbReference type="RefSeq" id="WP_336587878.1">
    <property type="nucleotide sequence ID" value="NZ_JBBAXC010000013.1"/>
</dbReference>
<comment type="caution">
    <text evidence="7">The sequence shown here is derived from an EMBL/GenBank/DDBJ whole genome shotgun (WGS) entry which is preliminary data.</text>
</comment>
<evidence type="ECO:0000256" key="1">
    <source>
        <dbReference type="ARBA" id="ARBA00004651"/>
    </source>
</evidence>
<dbReference type="PANTHER" id="PTHR42770">
    <property type="entry name" value="AMINO ACID TRANSPORTER-RELATED"/>
    <property type="match status" value="1"/>
</dbReference>
<dbReference type="Pfam" id="PF13520">
    <property type="entry name" value="AA_permease_2"/>
    <property type="match status" value="1"/>
</dbReference>
<evidence type="ECO:0000313" key="8">
    <source>
        <dbReference type="Proteomes" id="UP001312865"/>
    </source>
</evidence>
<keyword evidence="3 6" id="KW-0812">Transmembrane</keyword>
<feature type="transmembrane region" description="Helical" evidence="6">
    <location>
        <begin position="309"/>
        <end position="329"/>
    </location>
</feature>
<evidence type="ECO:0000256" key="2">
    <source>
        <dbReference type="ARBA" id="ARBA00022475"/>
    </source>
</evidence>
<keyword evidence="2" id="KW-1003">Cell membrane</keyword>
<evidence type="ECO:0000256" key="5">
    <source>
        <dbReference type="ARBA" id="ARBA00023136"/>
    </source>
</evidence>
<keyword evidence="8" id="KW-1185">Reference proteome</keyword>
<feature type="transmembrane region" description="Helical" evidence="6">
    <location>
        <begin position="214"/>
        <end position="235"/>
    </location>
</feature>
<protein>
    <submittedName>
        <fullName evidence="7">Amino acid permease</fullName>
    </submittedName>
</protein>
<proteinExistence type="predicted"/>
<evidence type="ECO:0000256" key="6">
    <source>
        <dbReference type="SAM" id="Phobius"/>
    </source>
</evidence>
<feature type="transmembrane region" description="Helical" evidence="6">
    <location>
        <begin position="115"/>
        <end position="136"/>
    </location>
</feature>
<keyword evidence="5 6" id="KW-0472">Membrane</keyword>
<feature type="transmembrane region" description="Helical" evidence="6">
    <location>
        <begin position="143"/>
        <end position="165"/>
    </location>
</feature>
<gene>
    <name evidence="7" type="ORF">WAK64_15355</name>
</gene>
<feature type="transmembrane region" description="Helical" evidence="6">
    <location>
        <begin position="335"/>
        <end position="356"/>
    </location>
</feature>
<feature type="transmembrane region" description="Helical" evidence="6">
    <location>
        <begin position="12"/>
        <end position="32"/>
    </location>
</feature>
<feature type="transmembrane region" description="Helical" evidence="6">
    <location>
        <begin position="263"/>
        <end position="288"/>
    </location>
</feature>
<dbReference type="Gene3D" id="1.20.1740.10">
    <property type="entry name" value="Amino acid/polyamine transporter I"/>
    <property type="match status" value="1"/>
</dbReference>
<comment type="subcellular location">
    <subcellularLocation>
        <location evidence="1">Cell membrane</location>
        <topology evidence="1">Multi-pass membrane protein</topology>
    </subcellularLocation>
</comment>
<feature type="transmembrane region" description="Helical" evidence="6">
    <location>
        <begin position="82"/>
        <end position="109"/>
    </location>
</feature>
<dbReference type="InterPro" id="IPR050367">
    <property type="entry name" value="APC_superfamily"/>
</dbReference>
<accession>A0ABU8HGZ6</accession>
<dbReference type="PIRSF" id="PIRSF006060">
    <property type="entry name" value="AA_transporter"/>
    <property type="match status" value="1"/>
</dbReference>
<dbReference type="Proteomes" id="UP001312865">
    <property type="component" value="Unassembled WGS sequence"/>
</dbReference>
<feature type="transmembrane region" description="Helical" evidence="6">
    <location>
        <begin position="38"/>
        <end position="62"/>
    </location>
</feature>
<feature type="transmembrane region" description="Helical" evidence="6">
    <location>
        <begin position="368"/>
        <end position="401"/>
    </location>
</feature>
<reference evidence="7 8" key="1">
    <citation type="journal article" date="2018" name="J. Microbiol.">
        <title>Bacillus spongiae sp. nov., isolated from sponge of Jeju Island.</title>
        <authorList>
            <person name="Lee G.E."/>
            <person name="Im W.T."/>
            <person name="Park J.S."/>
        </authorList>
    </citation>
    <scope>NUCLEOTIDE SEQUENCE [LARGE SCALE GENOMIC DNA]</scope>
    <source>
        <strain evidence="7 8">135PIL107-10</strain>
    </source>
</reference>
<dbReference type="PANTHER" id="PTHR42770:SF13">
    <property type="entry name" value="L-METHIONINE_BRANCHED-CHAIN AMINO ACID EXPORTER YJEH"/>
    <property type="match status" value="1"/>
</dbReference>
<organism evidence="7 8">
    <name type="scientific">Bacillus spongiae</name>
    <dbReference type="NCBI Taxonomy" id="2683610"/>
    <lineage>
        <taxon>Bacteria</taxon>
        <taxon>Bacillati</taxon>
        <taxon>Bacillota</taxon>
        <taxon>Bacilli</taxon>
        <taxon>Bacillales</taxon>
        <taxon>Bacillaceae</taxon>
        <taxon>Bacillus</taxon>
    </lineage>
</organism>
<keyword evidence="4 6" id="KW-1133">Transmembrane helix</keyword>